<dbReference type="GO" id="GO:0004180">
    <property type="term" value="F:carboxypeptidase activity"/>
    <property type="evidence" value="ECO:0007669"/>
    <property type="project" value="UniProtKB-KW"/>
</dbReference>
<dbReference type="AlphaFoldDB" id="A0A840UPL3"/>
<dbReference type="Proteomes" id="UP000539642">
    <property type="component" value="Unassembled WGS sequence"/>
</dbReference>
<dbReference type="InterPro" id="IPR011650">
    <property type="entry name" value="Peptidase_M20_dimer"/>
</dbReference>
<evidence type="ECO:0000256" key="4">
    <source>
        <dbReference type="ARBA" id="ARBA00022833"/>
    </source>
</evidence>
<dbReference type="InterPro" id="IPR002933">
    <property type="entry name" value="Peptidase_M20"/>
</dbReference>
<dbReference type="PANTHER" id="PTHR43808">
    <property type="entry name" value="ACETYLORNITHINE DEACETYLASE"/>
    <property type="match status" value="1"/>
</dbReference>
<keyword evidence="4" id="KW-0862">Zinc</keyword>
<feature type="active site" evidence="5">
    <location>
        <position position="100"/>
    </location>
</feature>
<dbReference type="Gene3D" id="3.30.70.360">
    <property type="match status" value="1"/>
</dbReference>
<evidence type="ECO:0000313" key="8">
    <source>
        <dbReference type="Proteomes" id="UP000539642"/>
    </source>
</evidence>
<dbReference type="Gene3D" id="3.40.630.10">
    <property type="entry name" value="Zn peptidases"/>
    <property type="match status" value="1"/>
</dbReference>
<dbReference type="PANTHER" id="PTHR43808:SF9">
    <property type="entry name" value="BLL0789 PROTEIN"/>
    <property type="match status" value="1"/>
</dbReference>
<dbReference type="GO" id="GO:0046872">
    <property type="term" value="F:metal ion binding"/>
    <property type="evidence" value="ECO:0007669"/>
    <property type="project" value="UniProtKB-KW"/>
</dbReference>
<dbReference type="EMBL" id="JACHEO010000009">
    <property type="protein sequence ID" value="MBB5348187.1"/>
    <property type="molecule type" value="Genomic_DNA"/>
</dbReference>
<dbReference type="SUPFAM" id="SSF53187">
    <property type="entry name" value="Zn-dependent exopeptidases"/>
    <property type="match status" value="1"/>
</dbReference>
<dbReference type="InterPro" id="IPR036264">
    <property type="entry name" value="Bact_exopeptidase_dim_dom"/>
</dbReference>
<keyword evidence="7" id="KW-0121">Carboxypeptidase</keyword>
<evidence type="ECO:0000256" key="5">
    <source>
        <dbReference type="PIRSR" id="PIRSR037238-1"/>
    </source>
</evidence>
<dbReference type="SUPFAM" id="SSF55031">
    <property type="entry name" value="Bacterial exopeptidase dimerisation domain"/>
    <property type="match status" value="1"/>
</dbReference>
<organism evidence="7 8">
    <name type="scientific">Desulfoprunum benzoelyticum</name>
    <dbReference type="NCBI Taxonomy" id="1506996"/>
    <lineage>
        <taxon>Bacteria</taxon>
        <taxon>Pseudomonadati</taxon>
        <taxon>Thermodesulfobacteriota</taxon>
        <taxon>Desulfobulbia</taxon>
        <taxon>Desulfobulbales</taxon>
        <taxon>Desulfobulbaceae</taxon>
        <taxon>Desulfoprunum</taxon>
    </lineage>
</organism>
<accession>A0A840UPL3</accession>
<dbReference type="RefSeq" id="WP_183350675.1">
    <property type="nucleotide sequence ID" value="NZ_JACHEO010000009.1"/>
</dbReference>
<evidence type="ECO:0000256" key="1">
    <source>
        <dbReference type="ARBA" id="ARBA00001947"/>
    </source>
</evidence>
<evidence type="ECO:0000256" key="3">
    <source>
        <dbReference type="ARBA" id="ARBA00022801"/>
    </source>
</evidence>
<keyword evidence="8" id="KW-1185">Reference proteome</keyword>
<dbReference type="Pfam" id="PF07687">
    <property type="entry name" value="M20_dimer"/>
    <property type="match status" value="1"/>
</dbReference>
<comment type="cofactor">
    <cofactor evidence="1">
        <name>Zn(2+)</name>
        <dbReference type="ChEBI" id="CHEBI:29105"/>
    </cofactor>
</comment>
<name>A0A840UPL3_9BACT</name>
<dbReference type="PIRSF" id="PIRSF037238">
    <property type="entry name" value="Carboxypeptidase_G2"/>
    <property type="match status" value="1"/>
</dbReference>
<sequence>MPTNCSPSTDRQVMRERIDQFCRREEGGMFRLLQDLVLQPSFSRFKQGVDAVGARLAASLETSGMELETVRQSEFGDHLLFRTPACRDGRPALLLFGHMDTVFPLDSPFNWYKDQDGTVSGPGVIDMKGGLVAAVYTIKALAECELLADIPLTLLCNSDEEIGSPSSTTIFQAEAGRSLAALGFECGGLGGEVVTGRKGRSGYRLIVTGRAGHAASAGADKASAILELAHKVIALEGLNDPGRGIVVNVGVIDGGIGPNTVSDHAVAEIDTRFLTRADAEATAARMAGIASHSTVAGTTAALQYVGGRPPMEQNSRNSGLYQLIRAEADKLHLPCVEELRSGVSDANTIAQLDIPVVDGMGPIGDGDHSDREYMLRQSLPDRVRLAACSILSIRERGFGSG</sequence>
<dbReference type="EC" id="3.4.17.11" evidence="7"/>
<comment type="caution">
    <text evidence="7">The sequence shown here is derived from an EMBL/GenBank/DDBJ whole genome shotgun (WGS) entry which is preliminary data.</text>
</comment>
<dbReference type="Pfam" id="PF01546">
    <property type="entry name" value="Peptidase_M20"/>
    <property type="match status" value="1"/>
</dbReference>
<evidence type="ECO:0000256" key="2">
    <source>
        <dbReference type="ARBA" id="ARBA00022723"/>
    </source>
</evidence>
<dbReference type="CDD" id="cd03885">
    <property type="entry name" value="M20_CPDG2"/>
    <property type="match status" value="1"/>
</dbReference>
<keyword evidence="3 7" id="KW-0378">Hydrolase</keyword>
<evidence type="ECO:0000259" key="6">
    <source>
        <dbReference type="Pfam" id="PF07687"/>
    </source>
</evidence>
<dbReference type="InterPro" id="IPR017150">
    <property type="entry name" value="Pept_M20_glutamate_carboxypep"/>
</dbReference>
<dbReference type="InterPro" id="IPR050072">
    <property type="entry name" value="Peptidase_M20A"/>
</dbReference>
<dbReference type="PROSITE" id="PS00758">
    <property type="entry name" value="ARGE_DAPE_CPG2_1"/>
    <property type="match status" value="1"/>
</dbReference>
<keyword evidence="2" id="KW-0479">Metal-binding</keyword>
<proteinExistence type="predicted"/>
<feature type="domain" description="Peptidase M20 dimerisation" evidence="6">
    <location>
        <begin position="195"/>
        <end position="292"/>
    </location>
</feature>
<gene>
    <name evidence="7" type="ORF">HNQ81_001918</name>
</gene>
<protein>
    <submittedName>
        <fullName evidence="7">Glutamate carboxypeptidase</fullName>
        <ecNumber evidence="7">3.4.17.11</ecNumber>
    </submittedName>
</protein>
<dbReference type="InterPro" id="IPR001261">
    <property type="entry name" value="ArgE/DapE_CS"/>
</dbReference>
<reference evidence="7 8" key="1">
    <citation type="submission" date="2020-08" db="EMBL/GenBank/DDBJ databases">
        <title>Genomic Encyclopedia of Type Strains, Phase IV (KMG-IV): sequencing the most valuable type-strain genomes for metagenomic binning, comparative biology and taxonomic classification.</title>
        <authorList>
            <person name="Goeker M."/>
        </authorList>
    </citation>
    <scope>NUCLEOTIDE SEQUENCE [LARGE SCALE GENOMIC DNA]</scope>
    <source>
        <strain evidence="7 8">DSM 28570</strain>
    </source>
</reference>
<keyword evidence="7" id="KW-0645">Protease</keyword>
<feature type="active site" description="Proton acceptor" evidence="5">
    <location>
        <position position="160"/>
    </location>
</feature>
<evidence type="ECO:0000313" key="7">
    <source>
        <dbReference type="EMBL" id="MBB5348187.1"/>
    </source>
</evidence>